<accession>W3XGE7</accession>
<dbReference type="EMBL" id="KI912110">
    <property type="protein sequence ID" value="ETS85168.1"/>
    <property type="molecule type" value="Genomic_DNA"/>
</dbReference>
<dbReference type="eggNOG" id="ENOG502RB3M">
    <property type="taxonomic scope" value="Eukaryota"/>
</dbReference>
<proteinExistence type="predicted"/>
<dbReference type="InterPro" id="IPR052895">
    <property type="entry name" value="HetReg/Transcr_Mod"/>
</dbReference>
<organism evidence="3 4">
    <name type="scientific">Pestalotiopsis fici (strain W106-1 / CGMCC3.15140)</name>
    <dbReference type="NCBI Taxonomy" id="1229662"/>
    <lineage>
        <taxon>Eukaryota</taxon>
        <taxon>Fungi</taxon>
        <taxon>Dikarya</taxon>
        <taxon>Ascomycota</taxon>
        <taxon>Pezizomycotina</taxon>
        <taxon>Sordariomycetes</taxon>
        <taxon>Xylariomycetidae</taxon>
        <taxon>Amphisphaeriales</taxon>
        <taxon>Sporocadaceae</taxon>
        <taxon>Pestalotiopsis</taxon>
    </lineage>
</organism>
<gene>
    <name evidence="3" type="ORF">PFICI_03193</name>
</gene>
<evidence type="ECO:0000256" key="1">
    <source>
        <dbReference type="SAM" id="MobiDB-lite"/>
    </source>
</evidence>
<dbReference type="RefSeq" id="XP_007829965.1">
    <property type="nucleotide sequence ID" value="XM_007831774.1"/>
</dbReference>
<feature type="region of interest" description="Disordered" evidence="1">
    <location>
        <begin position="326"/>
        <end position="349"/>
    </location>
</feature>
<dbReference type="PANTHER" id="PTHR24148:SF73">
    <property type="entry name" value="HET DOMAIN PROTEIN (AFU_ORTHOLOGUE AFUA_8G01020)"/>
    <property type="match status" value="1"/>
</dbReference>
<dbReference type="InterPro" id="IPR010730">
    <property type="entry name" value="HET"/>
</dbReference>
<sequence length="384" mass="43440">METQSPSGVSFRKLDSAKSEIRLLELQAAENIEEPPVCRIVNVALTDKTEYVAISCLSAETEQEPVFINNKRILVPAALGQVLRHVRAVFLDPTVRLDRSRSPGQGKEKKGPPSWLVQALKHVKSIFPESPRGRFDEAGEGPLLVWLEPFCVDRRNAQETAQQLTHMAMVYRSAQIVVGWLGLKTELTDVALDVLQQVEAVFPPHFGEPEDKLLHPENYSPQHEWLRKLEHLWEFGTDGVYYSALQDFSARPLFHRTWLIDEIATARYPAFLIGDRIVSWKQVIVLNRMLEEISNESAVFPAGLRPVAQSWPLGTIYTMLKHYEERKRKENQEDQRNSALKQYERRKRNEQAAQVAGAGALAYSEMKEKARKGSVAASSSDAGS</sequence>
<dbReference type="InParanoid" id="W3XGE7"/>
<dbReference type="AlphaFoldDB" id="W3XGE7"/>
<dbReference type="Proteomes" id="UP000030651">
    <property type="component" value="Unassembled WGS sequence"/>
</dbReference>
<keyword evidence="4" id="KW-1185">Reference proteome</keyword>
<dbReference type="HOGENOM" id="CLU_044226_0_0_1"/>
<name>W3XGE7_PESFW</name>
<evidence type="ECO:0000259" key="2">
    <source>
        <dbReference type="Pfam" id="PF06985"/>
    </source>
</evidence>
<dbReference type="PANTHER" id="PTHR24148">
    <property type="entry name" value="ANKYRIN REPEAT DOMAIN-CONTAINING PROTEIN 39 HOMOLOG-RELATED"/>
    <property type="match status" value="1"/>
</dbReference>
<protein>
    <recommendedName>
        <fullName evidence="2">Heterokaryon incompatibility domain-containing protein</fullName>
    </recommendedName>
</protein>
<feature type="domain" description="Heterokaryon incompatibility" evidence="2">
    <location>
        <begin position="141"/>
        <end position="262"/>
    </location>
</feature>
<evidence type="ECO:0000313" key="4">
    <source>
        <dbReference type="Proteomes" id="UP000030651"/>
    </source>
</evidence>
<dbReference type="KEGG" id="pfy:PFICI_03193"/>
<feature type="compositionally biased region" description="Basic and acidic residues" evidence="1">
    <location>
        <begin position="326"/>
        <end position="336"/>
    </location>
</feature>
<dbReference type="GeneID" id="19268206"/>
<reference evidence="4" key="1">
    <citation type="journal article" date="2015" name="BMC Genomics">
        <title>Genomic and transcriptomic analysis of the endophytic fungus Pestalotiopsis fici reveals its lifestyle and high potential for synthesis of natural products.</title>
        <authorList>
            <person name="Wang X."/>
            <person name="Zhang X."/>
            <person name="Liu L."/>
            <person name="Xiang M."/>
            <person name="Wang W."/>
            <person name="Sun X."/>
            <person name="Che Y."/>
            <person name="Guo L."/>
            <person name="Liu G."/>
            <person name="Guo L."/>
            <person name="Wang C."/>
            <person name="Yin W.B."/>
            <person name="Stadler M."/>
            <person name="Zhang X."/>
            <person name="Liu X."/>
        </authorList>
    </citation>
    <scope>NUCLEOTIDE SEQUENCE [LARGE SCALE GENOMIC DNA]</scope>
    <source>
        <strain evidence="4">W106-1 / CGMCC3.15140</strain>
    </source>
</reference>
<dbReference type="OrthoDB" id="5386682at2759"/>
<dbReference type="Pfam" id="PF06985">
    <property type="entry name" value="HET"/>
    <property type="match status" value="1"/>
</dbReference>
<evidence type="ECO:0000313" key="3">
    <source>
        <dbReference type="EMBL" id="ETS85168.1"/>
    </source>
</evidence>